<dbReference type="EMBL" id="WUYX01000027">
    <property type="protein sequence ID" value="MXV62088.1"/>
    <property type="molecule type" value="Genomic_DNA"/>
</dbReference>
<proteinExistence type="predicted"/>
<accession>A0A6B0VKN2</accession>
<name>A0A6B0VKN2_9EURY</name>
<gene>
    <name evidence="1" type="ORF">GS429_08440</name>
</gene>
<dbReference type="RefSeq" id="WP_160064527.1">
    <property type="nucleotide sequence ID" value="NZ_WUYX01000027.1"/>
</dbReference>
<keyword evidence="2" id="KW-1185">Reference proteome</keyword>
<protein>
    <submittedName>
        <fullName evidence="1">Uncharacterized protein</fullName>
    </submittedName>
</protein>
<sequence length="61" mass="7004">MSAEQRRDDLLTAVALTEFSVHYEDVDPELSRRARMLAADRLLDYDLEPEEIPVELEIGAE</sequence>
<evidence type="ECO:0000313" key="1">
    <source>
        <dbReference type="EMBL" id="MXV62088.1"/>
    </source>
</evidence>
<comment type="caution">
    <text evidence="1">The sequence shown here is derived from an EMBL/GenBank/DDBJ whole genome shotgun (WGS) entry which is preliminary data.</text>
</comment>
<dbReference type="OrthoDB" id="160525at2157"/>
<reference evidence="1 2" key="1">
    <citation type="submission" date="2020-01" db="EMBL/GenBank/DDBJ databases">
        <title>Natronorubrum sp. JWXQ-INN 674 isolated from Inner Mongolia Autonomous Region of China.</title>
        <authorList>
            <person name="Xue Q."/>
        </authorList>
    </citation>
    <scope>NUCLEOTIDE SEQUENCE [LARGE SCALE GENOMIC DNA]</scope>
    <source>
        <strain evidence="1 2">JWXQ-INN-674</strain>
    </source>
</reference>
<organism evidence="1 2">
    <name type="scientific">Natronorubrum halalkaliphilum</name>
    <dbReference type="NCBI Taxonomy" id="2691917"/>
    <lineage>
        <taxon>Archaea</taxon>
        <taxon>Methanobacteriati</taxon>
        <taxon>Methanobacteriota</taxon>
        <taxon>Stenosarchaea group</taxon>
        <taxon>Halobacteria</taxon>
        <taxon>Halobacteriales</taxon>
        <taxon>Natrialbaceae</taxon>
        <taxon>Natronorubrum</taxon>
    </lineage>
</organism>
<dbReference type="Proteomes" id="UP000434101">
    <property type="component" value="Unassembled WGS sequence"/>
</dbReference>
<evidence type="ECO:0000313" key="2">
    <source>
        <dbReference type="Proteomes" id="UP000434101"/>
    </source>
</evidence>
<dbReference type="AlphaFoldDB" id="A0A6B0VKN2"/>